<dbReference type="RefSeq" id="WP_310020354.1">
    <property type="nucleotide sequence ID" value="NZ_JAVDUM010000008.1"/>
</dbReference>
<feature type="transmembrane region" description="Helical" evidence="6">
    <location>
        <begin position="275"/>
        <end position="292"/>
    </location>
</feature>
<feature type="transmembrane region" description="Helical" evidence="6">
    <location>
        <begin position="366"/>
        <end position="383"/>
    </location>
</feature>
<keyword evidence="5 6" id="KW-0472">Membrane</keyword>
<proteinExistence type="predicted"/>
<accession>A0ABU1SD51</accession>
<dbReference type="InterPro" id="IPR011701">
    <property type="entry name" value="MFS"/>
</dbReference>
<feature type="transmembrane region" description="Helical" evidence="6">
    <location>
        <begin position="242"/>
        <end position="263"/>
    </location>
</feature>
<feature type="transmembrane region" description="Helical" evidence="6">
    <location>
        <begin position="160"/>
        <end position="178"/>
    </location>
</feature>
<dbReference type="NCBIfam" id="NF033135">
    <property type="entry name" value="cmx_cmrA"/>
    <property type="match status" value="1"/>
</dbReference>
<dbReference type="InterPro" id="IPR050189">
    <property type="entry name" value="MFS_Efflux_Transporters"/>
</dbReference>
<feature type="transmembrane region" description="Helical" evidence="6">
    <location>
        <begin position="298"/>
        <end position="324"/>
    </location>
</feature>
<evidence type="ECO:0000256" key="6">
    <source>
        <dbReference type="SAM" id="Phobius"/>
    </source>
</evidence>
<gene>
    <name evidence="8" type="ORF">J2Y69_002102</name>
</gene>
<reference evidence="8 9" key="1">
    <citation type="submission" date="2023-07" db="EMBL/GenBank/DDBJ databases">
        <title>Sorghum-associated microbial communities from plants grown in Nebraska, USA.</title>
        <authorList>
            <person name="Schachtman D."/>
        </authorList>
    </citation>
    <scope>NUCLEOTIDE SEQUENCE [LARGE SCALE GENOMIC DNA]</scope>
    <source>
        <strain evidence="8 9">2980</strain>
    </source>
</reference>
<dbReference type="PROSITE" id="PS50850">
    <property type="entry name" value="MFS"/>
    <property type="match status" value="1"/>
</dbReference>
<name>A0ABU1SD51_9MICO</name>
<feature type="transmembrane region" description="Helical" evidence="6">
    <location>
        <begin position="102"/>
        <end position="121"/>
    </location>
</feature>
<dbReference type="Pfam" id="PF07690">
    <property type="entry name" value="MFS_1"/>
    <property type="match status" value="1"/>
</dbReference>
<evidence type="ECO:0000259" key="7">
    <source>
        <dbReference type="PROSITE" id="PS50850"/>
    </source>
</evidence>
<dbReference type="EMBL" id="JAVDUM010000008">
    <property type="protein sequence ID" value="MDR6867499.1"/>
    <property type="molecule type" value="Genomic_DNA"/>
</dbReference>
<evidence type="ECO:0000256" key="3">
    <source>
        <dbReference type="ARBA" id="ARBA00022692"/>
    </source>
</evidence>
<feature type="transmembrane region" description="Helical" evidence="6">
    <location>
        <begin position="74"/>
        <end position="96"/>
    </location>
</feature>
<feature type="transmembrane region" description="Helical" evidence="6">
    <location>
        <begin position="336"/>
        <end position="360"/>
    </location>
</feature>
<sequence length="393" mass="38925">MPVLLYLLALAVFAQGTSEFVLAGLLPGIAHDLGTSLAEAGLLTSGFALGMVIGAPAMAAAGRRLPPRWTLTGFLALFILAHVVGAVAGDFGVLLASRLLAAFANAGFLAVALSTIAALVPAARLSRALSIVLGGITLALIAGVPAGALIGDLLGWRSTLWAISLLCVPALLAIVLAVPSGRMDADVSAEDAAGPVALRHELSALRTRPVPTSVVLAVLVNAATFCTFTYLAPVAIEGAGVAPGAVPLLLALFGVGAFLGVTIAGRIGDRRGRGLISLTAPLLMLGWAMLAASASVPWLLWALTPFLGALSFALGSTLVARVVAAATPVAPTMAGSFATAALNLGAVIGPVAGGAVIGVLGVTGPVMISAGLAALALACWWLLPGGRSDGGGV</sequence>
<feature type="domain" description="Major facilitator superfamily (MFS) profile" evidence="7">
    <location>
        <begin position="4"/>
        <end position="388"/>
    </location>
</feature>
<evidence type="ECO:0000313" key="8">
    <source>
        <dbReference type="EMBL" id="MDR6867499.1"/>
    </source>
</evidence>
<dbReference type="CDD" id="cd17324">
    <property type="entry name" value="MFS_NepI_like"/>
    <property type="match status" value="1"/>
</dbReference>
<comment type="caution">
    <text evidence="8">The sequence shown here is derived from an EMBL/GenBank/DDBJ whole genome shotgun (WGS) entry which is preliminary data.</text>
</comment>
<dbReference type="InterPro" id="IPR020846">
    <property type="entry name" value="MFS_dom"/>
</dbReference>
<organism evidence="8 9">
    <name type="scientific">Microbacterium resistens</name>
    <dbReference type="NCBI Taxonomy" id="156977"/>
    <lineage>
        <taxon>Bacteria</taxon>
        <taxon>Bacillati</taxon>
        <taxon>Actinomycetota</taxon>
        <taxon>Actinomycetes</taxon>
        <taxon>Micrococcales</taxon>
        <taxon>Microbacteriaceae</taxon>
        <taxon>Microbacterium</taxon>
    </lineage>
</organism>
<keyword evidence="4 6" id="KW-1133">Transmembrane helix</keyword>
<feature type="transmembrane region" description="Helical" evidence="6">
    <location>
        <begin position="42"/>
        <end position="62"/>
    </location>
</feature>
<protein>
    <submittedName>
        <fullName evidence="8">DHA1 family chloramphenicol resistance protein-like MFS transporter</fullName>
    </submittedName>
</protein>
<comment type="subcellular location">
    <subcellularLocation>
        <location evidence="1">Cell membrane</location>
        <topology evidence="1">Multi-pass membrane protein</topology>
    </subcellularLocation>
</comment>
<dbReference type="InterPro" id="IPR036259">
    <property type="entry name" value="MFS_trans_sf"/>
</dbReference>
<evidence type="ECO:0000256" key="5">
    <source>
        <dbReference type="ARBA" id="ARBA00023136"/>
    </source>
</evidence>
<dbReference type="Gene3D" id="1.20.1250.20">
    <property type="entry name" value="MFS general substrate transporter like domains"/>
    <property type="match status" value="2"/>
</dbReference>
<dbReference type="PANTHER" id="PTHR43124">
    <property type="entry name" value="PURINE EFFLUX PUMP PBUE"/>
    <property type="match status" value="1"/>
</dbReference>
<keyword evidence="3 6" id="KW-0812">Transmembrane</keyword>
<dbReference type="SUPFAM" id="SSF103473">
    <property type="entry name" value="MFS general substrate transporter"/>
    <property type="match status" value="1"/>
</dbReference>
<keyword evidence="9" id="KW-1185">Reference proteome</keyword>
<feature type="transmembrane region" description="Helical" evidence="6">
    <location>
        <begin position="128"/>
        <end position="148"/>
    </location>
</feature>
<evidence type="ECO:0000256" key="2">
    <source>
        <dbReference type="ARBA" id="ARBA00022475"/>
    </source>
</evidence>
<evidence type="ECO:0000256" key="4">
    <source>
        <dbReference type="ARBA" id="ARBA00022989"/>
    </source>
</evidence>
<keyword evidence="2" id="KW-1003">Cell membrane</keyword>
<evidence type="ECO:0000256" key="1">
    <source>
        <dbReference type="ARBA" id="ARBA00004651"/>
    </source>
</evidence>
<feature type="transmembrane region" description="Helical" evidence="6">
    <location>
        <begin position="214"/>
        <end position="236"/>
    </location>
</feature>
<evidence type="ECO:0000313" key="9">
    <source>
        <dbReference type="Proteomes" id="UP001259347"/>
    </source>
</evidence>
<dbReference type="Proteomes" id="UP001259347">
    <property type="component" value="Unassembled WGS sequence"/>
</dbReference>
<dbReference type="PANTHER" id="PTHR43124:SF3">
    <property type="entry name" value="CHLORAMPHENICOL EFFLUX PUMP RV0191"/>
    <property type="match status" value="1"/>
</dbReference>